<dbReference type="EMBL" id="VSWD01000009">
    <property type="protein sequence ID" value="KAK3092445.1"/>
    <property type="molecule type" value="Genomic_DNA"/>
</dbReference>
<feature type="chain" id="PRO_5041654824" evidence="1">
    <location>
        <begin position="20"/>
        <end position="434"/>
    </location>
</feature>
<protein>
    <submittedName>
        <fullName evidence="2">Uncharacterized protein</fullName>
    </submittedName>
</protein>
<dbReference type="AlphaFoldDB" id="A0AA88YA36"/>
<keyword evidence="3" id="KW-1185">Reference proteome</keyword>
<organism evidence="2 3">
    <name type="scientific">Pinctada imbricata</name>
    <name type="common">Atlantic pearl-oyster</name>
    <name type="synonym">Pinctada martensii</name>
    <dbReference type="NCBI Taxonomy" id="66713"/>
    <lineage>
        <taxon>Eukaryota</taxon>
        <taxon>Metazoa</taxon>
        <taxon>Spiralia</taxon>
        <taxon>Lophotrochozoa</taxon>
        <taxon>Mollusca</taxon>
        <taxon>Bivalvia</taxon>
        <taxon>Autobranchia</taxon>
        <taxon>Pteriomorphia</taxon>
        <taxon>Pterioida</taxon>
        <taxon>Pterioidea</taxon>
        <taxon>Pteriidae</taxon>
        <taxon>Pinctada</taxon>
    </lineage>
</organism>
<keyword evidence="1" id="KW-0732">Signal</keyword>
<feature type="signal peptide" evidence="1">
    <location>
        <begin position="1"/>
        <end position="19"/>
    </location>
</feature>
<reference evidence="2" key="1">
    <citation type="submission" date="2019-08" db="EMBL/GenBank/DDBJ databases">
        <title>The improved chromosome-level genome for the pearl oyster Pinctada fucata martensii using PacBio sequencing and Hi-C.</title>
        <authorList>
            <person name="Zheng Z."/>
        </authorList>
    </citation>
    <scope>NUCLEOTIDE SEQUENCE</scope>
    <source>
        <strain evidence="2">ZZ-2019</strain>
        <tissue evidence="2">Adductor muscle</tissue>
    </source>
</reference>
<gene>
    <name evidence="2" type="ORF">FSP39_002928</name>
</gene>
<evidence type="ECO:0000313" key="3">
    <source>
        <dbReference type="Proteomes" id="UP001186944"/>
    </source>
</evidence>
<sequence length="434" mass="49334">MKLVCALCVVVILMATVHAEGSERDALEKVQAGVEAGTAILEFLGDDSNSKNFKKVGAMAGKVAPFLGAMGPAIAIITMFLPEAPSPELQLMKKEFAKIDAKFDRVFDQFSEVKKLLKESTLKIQYSSYEHTILSLSNKLQLFLDQPYQNAETFKQQFITEYENSYGGATWKLMNGMMKTSTMSDNIPLAAMEYTSNHRRRTQAVMKGVMNLIMQGVKVVLGYHKLKGDDSGYNAQQKYWEGEIKKLVEHIKKMDTQVKNKWHTEMKSNVISKLATMHGRSNGDFATELYNDLTDKFDWRDWHVVAYNELHGGDKHWVKWCSGHKEFRKHGRNVVVASVDQTKSPINKSHALNKLKGVSYAYCYNKKVWWGRRRRVCSYEAKDVYNHNLPGEFKNGCTYASAGVIRKDAGITHKAPSNRLVTYDNRIFKLHVFG</sequence>
<dbReference type="PANTHER" id="PTHR40472">
    <property type="entry name" value="RICIN B-TYPE LECTIN DOMAIN-CONTAINING PROTEIN"/>
    <property type="match status" value="1"/>
</dbReference>
<evidence type="ECO:0000256" key="1">
    <source>
        <dbReference type="SAM" id="SignalP"/>
    </source>
</evidence>
<name>A0AA88YA36_PINIB</name>
<proteinExistence type="predicted"/>
<accession>A0AA88YA36</accession>
<dbReference type="Proteomes" id="UP001186944">
    <property type="component" value="Unassembled WGS sequence"/>
</dbReference>
<dbReference type="InterPro" id="IPR039051">
    <property type="entry name" value="SE-CTX-like"/>
</dbReference>
<dbReference type="PANTHER" id="PTHR40472:SF6">
    <property type="entry name" value="RICIN B-TYPE LECTIN DOMAIN-CONTAINING PROTEIN"/>
    <property type="match status" value="1"/>
</dbReference>
<evidence type="ECO:0000313" key="2">
    <source>
        <dbReference type="EMBL" id="KAK3092445.1"/>
    </source>
</evidence>
<comment type="caution">
    <text evidence="2">The sequence shown here is derived from an EMBL/GenBank/DDBJ whole genome shotgun (WGS) entry which is preliminary data.</text>
</comment>